<proteinExistence type="predicted"/>
<dbReference type="Proteomes" id="UP000799777">
    <property type="component" value="Unassembled WGS sequence"/>
</dbReference>
<dbReference type="AlphaFoldDB" id="A0A9P4LMQ0"/>
<gene>
    <name evidence="1" type="ORF">EK21DRAFT_113204</name>
</gene>
<organism evidence="1 2">
    <name type="scientific">Setomelanomma holmii</name>
    <dbReference type="NCBI Taxonomy" id="210430"/>
    <lineage>
        <taxon>Eukaryota</taxon>
        <taxon>Fungi</taxon>
        <taxon>Dikarya</taxon>
        <taxon>Ascomycota</taxon>
        <taxon>Pezizomycotina</taxon>
        <taxon>Dothideomycetes</taxon>
        <taxon>Pleosporomycetidae</taxon>
        <taxon>Pleosporales</taxon>
        <taxon>Pleosporineae</taxon>
        <taxon>Phaeosphaeriaceae</taxon>
        <taxon>Setomelanomma</taxon>
    </lineage>
</organism>
<name>A0A9P4LMQ0_9PLEO</name>
<dbReference type="OrthoDB" id="437457at2759"/>
<protein>
    <submittedName>
        <fullName evidence="1">Uncharacterized protein</fullName>
    </submittedName>
</protein>
<reference evidence="1" key="1">
    <citation type="journal article" date="2020" name="Stud. Mycol.">
        <title>101 Dothideomycetes genomes: a test case for predicting lifestyles and emergence of pathogens.</title>
        <authorList>
            <person name="Haridas S."/>
            <person name="Albert R."/>
            <person name="Binder M."/>
            <person name="Bloem J."/>
            <person name="Labutti K."/>
            <person name="Salamov A."/>
            <person name="Andreopoulos B."/>
            <person name="Baker S."/>
            <person name="Barry K."/>
            <person name="Bills G."/>
            <person name="Bluhm B."/>
            <person name="Cannon C."/>
            <person name="Castanera R."/>
            <person name="Culley D."/>
            <person name="Daum C."/>
            <person name="Ezra D."/>
            <person name="Gonzalez J."/>
            <person name="Henrissat B."/>
            <person name="Kuo A."/>
            <person name="Liang C."/>
            <person name="Lipzen A."/>
            <person name="Lutzoni F."/>
            <person name="Magnuson J."/>
            <person name="Mondo S."/>
            <person name="Nolan M."/>
            <person name="Ohm R."/>
            <person name="Pangilinan J."/>
            <person name="Park H.-J."/>
            <person name="Ramirez L."/>
            <person name="Alfaro M."/>
            <person name="Sun H."/>
            <person name="Tritt A."/>
            <person name="Yoshinaga Y."/>
            <person name="Zwiers L.-H."/>
            <person name="Turgeon B."/>
            <person name="Goodwin S."/>
            <person name="Spatafora J."/>
            <person name="Crous P."/>
            <person name="Grigoriev I."/>
        </authorList>
    </citation>
    <scope>NUCLEOTIDE SEQUENCE</scope>
    <source>
        <strain evidence="1">CBS 110217</strain>
    </source>
</reference>
<sequence>MTGMRLRDRPDGMIQAIGKPNKSLMKIDEKLGKQMIGPVLAYGLKFVDEVPVQPLDLDLADFRHLVDHFRVRHDMEWRQQHDLVGGKRIQDVRVNCKGDHKVFGWPVFEVTTLPADIILAHNKKDIVHPAPKKLGIPLAIAKYGPALAWRGRRYDGQPASSNWAFTWLTSSMFQADAAPTQAYLDKITSHGSIFVTRADGKDLHPEHVKALIAYLTNAGGEHLGSEEGVSMGEYMELLSKEDFVQAWADWKEEHAEAANVPSPYA</sequence>
<evidence type="ECO:0000313" key="1">
    <source>
        <dbReference type="EMBL" id="KAF2029144.1"/>
    </source>
</evidence>
<keyword evidence="2" id="KW-1185">Reference proteome</keyword>
<accession>A0A9P4LMQ0</accession>
<comment type="caution">
    <text evidence="1">The sequence shown here is derived from an EMBL/GenBank/DDBJ whole genome shotgun (WGS) entry which is preliminary data.</text>
</comment>
<evidence type="ECO:0000313" key="2">
    <source>
        <dbReference type="Proteomes" id="UP000799777"/>
    </source>
</evidence>
<dbReference type="EMBL" id="ML978204">
    <property type="protein sequence ID" value="KAF2029144.1"/>
    <property type="molecule type" value="Genomic_DNA"/>
</dbReference>